<dbReference type="InterPro" id="IPR011051">
    <property type="entry name" value="RmlC_Cupin_sf"/>
</dbReference>
<protein>
    <recommendedName>
        <fullName evidence="3">Cupin domain-containing protein</fullName>
    </recommendedName>
</protein>
<dbReference type="RefSeq" id="WP_150350434.1">
    <property type="nucleotide sequence ID" value="NZ_CP044081.1"/>
</dbReference>
<dbReference type="AlphaFoldDB" id="A0A5P2QQU7"/>
<sequence length="134" mass="15511">MLCITHERMSGAMLKIHLGRGETGNPLVLHKFTGPDTGPHHDHQFHCRSYILDGGYTEELLNPDGTTELRHHRPGDVVDIPHDHVHRIVHLPEGECWTLYEVLGPKVQESGFFEFRDGRMFQRRWNEPEFRPVG</sequence>
<name>A0A5P2QQU7_9RHOB</name>
<evidence type="ECO:0000313" key="1">
    <source>
        <dbReference type="EMBL" id="QEU08245.1"/>
    </source>
</evidence>
<accession>A0A5P2QQU7</accession>
<gene>
    <name evidence="1" type="ORF">FOB51_09645</name>
</gene>
<evidence type="ECO:0008006" key="3">
    <source>
        <dbReference type="Google" id="ProtNLM"/>
    </source>
</evidence>
<dbReference type="SUPFAM" id="SSF51182">
    <property type="entry name" value="RmlC-like cupins"/>
    <property type="match status" value="1"/>
</dbReference>
<proteinExistence type="predicted"/>
<organism evidence="1 2">
    <name type="scientific">Paracoccus yeei</name>
    <dbReference type="NCBI Taxonomy" id="147645"/>
    <lineage>
        <taxon>Bacteria</taxon>
        <taxon>Pseudomonadati</taxon>
        <taxon>Pseudomonadota</taxon>
        <taxon>Alphaproteobacteria</taxon>
        <taxon>Rhodobacterales</taxon>
        <taxon>Paracoccaceae</taxon>
        <taxon>Paracoccus</taxon>
    </lineage>
</organism>
<dbReference type="EMBL" id="CP044081">
    <property type="protein sequence ID" value="QEU08245.1"/>
    <property type="molecule type" value="Genomic_DNA"/>
</dbReference>
<reference evidence="1 2" key="1">
    <citation type="submission" date="2019-09" db="EMBL/GenBank/DDBJ databases">
        <title>FDA dAtabase for Regulatory Grade micrObial Sequences (FDA-ARGOS): Supporting development and validation of Infectious Disease Dx tests.</title>
        <authorList>
            <person name="Sciortino C."/>
            <person name="Tallon L."/>
            <person name="Sadzewicz L."/>
            <person name="Vavikolanu K."/>
            <person name="Mehta A."/>
            <person name="Aluvathingal J."/>
            <person name="Nadendla S."/>
            <person name="Nandy P."/>
            <person name="Geyer C."/>
            <person name="Yan Y."/>
            <person name="Sichtig H."/>
        </authorList>
    </citation>
    <scope>NUCLEOTIDE SEQUENCE [LARGE SCALE GENOMIC DNA]</scope>
    <source>
        <strain evidence="1 2">FDAARGOS_643</strain>
    </source>
</reference>
<dbReference type="Gene3D" id="2.60.120.10">
    <property type="entry name" value="Jelly Rolls"/>
    <property type="match status" value="1"/>
</dbReference>
<evidence type="ECO:0000313" key="2">
    <source>
        <dbReference type="Proteomes" id="UP000324507"/>
    </source>
</evidence>
<dbReference type="Proteomes" id="UP000324507">
    <property type="component" value="Chromosome"/>
</dbReference>
<dbReference type="InterPro" id="IPR014710">
    <property type="entry name" value="RmlC-like_jellyroll"/>
</dbReference>